<dbReference type="OMA" id="CLIADAT"/>
<dbReference type="EMBL" id="GL376564">
    <property type="status" value="NOT_ANNOTATED_CDS"/>
    <property type="molecule type" value="Genomic_DNA"/>
</dbReference>
<sequence>MPTMPTTPICPQRSQSDPTFSRSSSDSTDGLHRICIWYQDEELRLRSQLNAKQLIITATSPTNTASSSNSALLAKKALKYRKLLDRIEDLNVNDPAFDVWDFLRVDWCKKSSLAPYALRQQR</sequence>
<protein>
    <submittedName>
        <fullName evidence="2">Uncharacterized protein</fullName>
    </submittedName>
</protein>
<keyword evidence="3" id="KW-1185">Reference proteome</keyword>
<reference evidence="2" key="3">
    <citation type="submission" date="2015-02" db="UniProtKB">
        <authorList>
            <consortium name="EnsemblProtists"/>
        </authorList>
    </citation>
    <scope>IDENTIFICATION</scope>
    <source>
        <strain evidence="2">DAOM BR144</strain>
    </source>
</reference>
<dbReference type="AlphaFoldDB" id="K3WJH1"/>
<dbReference type="InParanoid" id="K3WJH1"/>
<accession>K3WJH1</accession>
<dbReference type="VEuPathDB" id="FungiDB:PYU1_G005102"/>
<evidence type="ECO:0000313" key="2">
    <source>
        <dbReference type="EnsemblProtists" id="PYU1_T005113"/>
    </source>
</evidence>
<dbReference type="Proteomes" id="UP000019132">
    <property type="component" value="Unassembled WGS sequence"/>
</dbReference>
<dbReference type="eggNOG" id="ENOG502RF8R">
    <property type="taxonomic scope" value="Eukaryota"/>
</dbReference>
<evidence type="ECO:0000256" key="1">
    <source>
        <dbReference type="SAM" id="MobiDB-lite"/>
    </source>
</evidence>
<dbReference type="HOGENOM" id="CLU_141327_1_0_1"/>
<feature type="compositionally biased region" description="Low complexity" evidence="1">
    <location>
        <begin position="13"/>
        <end position="28"/>
    </location>
</feature>
<reference evidence="3" key="1">
    <citation type="journal article" date="2010" name="Genome Biol.">
        <title>Genome sequence of the necrotrophic plant pathogen Pythium ultimum reveals original pathogenicity mechanisms and effector repertoire.</title>
        <authorList>
            <person name="Levesque C.A."/>
            <person name="Brouwer H."/>
            <person name="Cano L."/>
            <person name="Hamilton J.P."/>
            <person name="Holt C."/>
            <person name="Huitema E."/>
            <person name="Raffaele S."/>
            <person name="Robideau G.P."/>
            <person name="Thines M."/>
            <person name="Win J."/>
            <person name="Zerillo M.M."/>
            <person name="Beakes G.W."/>
            <person name="Boore J.L."/>
            <person name="Busam D."/>
            <person name="Dumas B."/>
            <person name="Ferriera S."/>
            <person name="Fuerstenberg S.I."/>
            <person name="Gachon C.M."/>
            <person name="Gaulin E."/>
            <person name="Govers F."/>
            <person name="Grenville-Briggs L."/>
            <person name="Horner N."/>
            <person name="Hostetler J."/>
            <person name="Jiang R.H."/>
            <person name="Johnson J."/>
            <person name="Krajaejun T."/>
            <person name="Lin H."/>
            <person name="Meijer H.J."/>
            <person name="Moore B."/>
            <person name="Morris P."/>
            <person name="Phuntmart V."/>
            <person name="Puiu D."/>
            <person name="Shetty J."/>
            <person name="Stajich J.E."/>
            <person name="Tripathy S."/>
            <person name="Wawra S."/>
            <person name="van West P."/>
            <person name="Whitty B.R."/>
            <person name="Coutinho P.M."/>
            <person name="Henrissat B."/>
            <person name="Martin F."/>
            <person name="Thomas P.D."/>
            <person name="Tyler B.M."/>
            <person name="De Vries R.P."/>
            <person name="Kamoun S."/>
            <person name="Yandell M."/>
            <person name="Tisserat N."/>
            <person name="Buell C.R."/>
        </authorList>
    </citation>
    <scope>NUCLEOTIDE SEQUENCE</scope>
    <source>
        <strain evidence="3">DAOM:BR144</strain>
    </source>
</reference>
<reference evidence="3" key="2">
    <citation type="submission" date="2010-04" db="EMBL/GenBank/DDBJ databases">
        <authorList>
            <person name="Buell R."/>
            <person name="Hamilton J."/>
            <person name="Hostetler J."/>
        </authorList>
    </citation>
    <scope>NUCLEOTIDE SEQUENCE [LARGE SCALE GENOMIC DNA]</scope>
    <source>
        <strain evidence="3">DAOM:BR144</strain>
    </source>
</reference>
<proteinExistence type="predicted"/>
<organism evidence="2 3">
    <name type="scientific">Globisporangium ultimum (strain ATCC 200006 / CBS 805.95 / DAOM BR144)</name>
    <name type="common">Pythium ultimum</name>
    <dbReference type="NCBI Taxonomy" id="431595"/>
    <lineage>
        <taxon>Eukaryota</taxon>
        <taxon>Sar</taxon>
        <taxon>Stramenopiles</taxon>
        <taxon>Oomycota</taxon>
        <taxon>Peronosporomycetes</taxon>
        <taxon>Pythiales</taxon>
        <taxon>Pythiaceae</taxon>
        <taxon>Globisporangium</taxon>
    </lineage>
</organism>
<evidence type="ECO:0000313" key="3">
    <source>
        <dbReference type="Proteomes" id="UP000019132"/>
    </source>
</evidence>
<dbReference type="EnsemblProtists" id="PYU1_T005113">
    <property type="protein sequence ID" value="PYU1_T005113"/>
    <property type="gene ID" value="PYU1_G005102"/>
</dbReference>
<feature type="region of interest" description="Disordered" evidence="1">
    <location>
        <begin position="1"/>
        <end position="29"/>
    </location>
</feature>
<name>K3WJH1_GLOUD</name>